<dbReference type="PANTHER" id="PTHR33841">
    <property type="entry name" value="DNA METHYLTRANSFERASE YEEA-RELATED"/>
    <property type="match status" value="1"/>
</dbReference>
<dbReference type="EMBL" id="SGWV01000010">
    <property type="protein sequence ID" value="RZS53410.1"/>
    <property type="molecule type" value="Genomic_DNA"/>
</dbReference>
<evidence type="ECO:0000256" key="4">
    <source>
        <dbReference type="ARBA" id="ARBA00022679"/>
    </source>
</evidence>
<dbReference type="GO" id="GO:0003677">
    <property type="term" value="F:DNA binding"/>
    <property type="evidence" value="ECO:0007669"/>
    <property type="project" value="UniProtKB-KW"/>
</dbReference>
<keyword evidence="11" id="KW-0255">Endonuclease</keyword>
<keyword evidence="6" id="KW-0680">Restriction system</keyword>
<dbReference type="EC" id="2.1.1.72" evidence="2"/>
<organism evidence="11 12">
    <name type="scientific">Sphaerotilus mobilis</name>
    <dbReference type="NCBI Taxonomy" id="47994"/>
    <lineage>
        <taxon>Bacteria</taxon>
        <taxon>Pseudomonadati</taxon>
        <taxon>Pseudomonadota</taxon>
        <taxon>Betaproteobacteria</taxon>
        <taxon>Burkholderiales</taxon>
        <taxon>Sphaerotilaceae</taxon>
        <taxon>Sphaerotilus</taxon>
    </lineage>
</organism>
<accession>A0A4V2EVR5</accession>
<evidence type="ECO:0000256" key="5">
    <source>
        <dbReference type="ARBA" id="ARBA00022691"/>
    </source>
</evidence>
<evidence type="ECO:0000256" key="3">
    <source>
        <dbReference type="ARBA" id="ARBA00022603"/>
    </source>
</evidence>
<keyword evidence="3" id="KW-0489">Methyltransferase</keyword>
<feature type="domain" description="Type II methyltransferase M.TaqI-like" evidence="9">
    <location>
        <begin position="146"/>
        <end position="245"/>
    </location>
</feature>
<evidence type="ECO:0000256" key="6">
    <source>
        <dbReference type="ARBA" id="ARBA00022747"/>
    </source>
</evidence>
<feature type="domain" description="TaqI-like C-terminal specificity" evidence="10">
    <location>
        <begin position="418"/>
        <end position="517"/>
    </location>
</feature>
<dbReference type="Gene3D" id="3.40.50.150">
    <property type="entry name" value="Vaccinia Virus protein VP39"/>
    <property type="match status" value="1"/>
</dbReference>
<dbReference type="Pfam" id="PF07669">
    <property type="entry name" value="Eco57I"/>
    <property type="match status" value="1"/>
</dbReference>
<dbReference type="GO" id="GO:0009307">
    <property type="term" value="P:DNA restriction-modification system"/>
    <property type="evidence" value="ECO:0007669"/>
    <property type="project" value="UniProtKB-KW"/>
</dbReference>
<evidence type="ECO:0000259" key="10">
    <source>
        <dbReference type="Pfam" id="PF12950"/>
    </source>
</evidence>
<dbReference type="InterPro" id="IPR050953">
    <property type="entry name" value="N4_N6_ade-DNA_methylase"/>
</dbReference>
<dbReference type="RefSeq" id="WP_130482850.1">
    <property type="nucleotide sequence ID" value="NZ_SGWV01000010.1"/>
</dbReference>
<dbReference type="Pfam" id="PF12950">
    <property type="entry name" value="TaqI_C"/>
    <property type="match status" value="1"/>
</dbReference>
<keyword evidence="7" id="KW-0238">DNA-binding</keyword>
<dbReference type="PANTHER" id="PTHR33841:SF5">
    <property type="entry name" value="DNA METHYLASE (MODIFICATION METHYLASE) (METHYLTRANSFERASE)-RELATED"/>
    <property type="match status" value="1"/>
</dbReference>
<evidence type="ECO:0000256" key="7">
    <source>
        <dbReference type="ARBA" id="ARBA00023125"/>
    </source>
</evidence>
<evidence type="ECO:0000256" key="8">
    <source>
        <dbReference type="ARBA" id="ARBA00047942"/>
    </source>
</evidence>
<keyword evidence="4" id="KW-0808">Transferase</keyword>
<dbReference type="GO" id="GO:0032259">
    <property type="term" value="P:methylation"/>
    <property type="evidence" value="ECO:0007669"/>
    <property type="project" value="UniProtKB-KW"/>
</dbReference>
<dbReference type="InterPro" id="IPR029063">
    <property type="entry name" value="SAM-dependent_MTases_sf"/>
</dbReference>
<dbReference type="InterPro" id="IPR002052">
    <property type="entry name" value="DNA_methylase_N6_adenine_CS"/>
</dbReference>
<dbReference type="AlphaFoldDB" id="A0A4V2EVR5"/>
<dbReference type="PRINTS" id="PR00507">
    <property type="entry name" value="N12N6MTFRASE"/>
</dbReference>
<reference evidence="11 12" key="1">
    <citation type="submission" date="2019-02" db="EMBL/GenBank/DDBJ databases">
        <title>Genomic Encyclopedia of Type Strains, Phase IV (KMG-IV): sequencing the most valuable type-strain genomes for metagenomic binning, comparative biology and taxonomic classification.</title>
        <authorList>
            <person name="Goeker M."/>
        </authorList>
    </citation>
    <scope>NUCLEOTIDE SEQUENCE [LARGE SCALE GENOMIC DNA]</scope>
    <source>
        <strain evidence="11 12">DSM 10617</strain>
    </source>
</reference>
<dbReference type="GO" id="GO:0009007">
    <property type="term" value="F:site-specific DNA-methyltransferase (adenine-specific) activity"/>
    <property type="evidence" value="ECO:0007669"/>
    <property type="project" value="UniProtKB-EC"/>
</dbReference>
<dbReference type="OrthoDB" id="32195at2"/>
<comment type="caution">
    <text evidence="11">The sequence shown here is derived from an EMBL/GenBank/DDBJ whole genome shotgun (WGS) entry which is preliminary data.</text>
</comment>
<evidence type="ECO:0000259" key="9">
    <source>
        <dbReference type="Pfam" id="PF07669"/>
    </source>
</evidence>
<keyword evidence="12" id="KW-1185">Reference proteome</keyword>
<dbReference type="InterPro" id="IPR011639">
    <property type="entry name" value="MethylTrfase_TaqI-like_dom"/>
</dbReference>
<name>A0A4V2EVR5_9BURK</name>
<dbReference type="SUPFAM" id="SSF53335">
    <property type="entry name" value="S-adenosyl-L-methionine-dependent methyltransferases"/>
    <property type="match status" value="1"/>
</dbReference>
<evidence type="ECO:0000256" key="2">
    <source>
        <dbReference type="ARBA" id="ARBA00011900"/>
    </source>
</evidence>
<dbReference type="PROSITE" id="PS00092">
    <property type="entry name" value="N6_MTASE"/>
    <property type="match status" value="1"/>
</dbReference>
<proteinExistence type="inferred from homology"/>
<dbReference type="GO" id="GO:0004519">
    <property type="term" value="F:endonuclease activity"/>
    <property type="evidence" value="ECO:0007669"/>
    <property type="project" value="UniProtKB-KW"/>
</dbReference>
<gene>
    <name evidence="11" type="ORF">EV685_3038</name>
</gene>
<comment type="catalytic activity">
    <reaction evidence="8">
        <text>a 2'-deoxyadenosine in DNA + S-adenosyl-L-methionine = an N(6)-methyl-2'-deoxyadenosine in DNA + S-adenosyl-L-homocysteine + H(+)</text>
        <dbReference type="Rhea" id="RHEA:15197"/>
        <dbReference type="Rhea" id="RHEA-COMP:12418"/>
        <dbReference type="Rhea" id="RHEA-COMP:12419"/>
        <dbReference type="ChEBI" id="CHEBI:15378"/>
        <dbReference type="ChEBI" id="CHEBI:57856"/>
        <dbReference type="ChEBI" id="CHEBI:59789"/>
        <dbReference type="ChEBI" id="CHEBI:90615"/>
        <dbReference type="ChEBI" id="CHEBI:90616"/>
        <dbReference type="EC" id="2.1.1.72"/>
    </reaction>
</comment>
<comment type="similarity">
    <text evidence="1">Belongs to the N(4)/N(6)-methyltransferase family.</text>
</comment>
<dbReference type="InterPro" id="IPR025931">
    <property type="entry name" value="TaqI_C"/>
</dbReference>
<keyword evidence="11" id="KW-0378">Hydrolase</keyword>
<keyword evidence="11" id="KW-0540">Nuclease</keyword>
<evidence type="ECO:0000313" key="12">
    <source>
        <dbReference type="Proteomes" id="UP000293433"/>
    </source>
</evidence>
<sequence>MALSLSVEQPGLPGMCPIADAVEKLAHGSDHSERGAIFTRREVVDFMLDLAGYTSDRPLHQMRLLEPSFGGGEFLLAAAARLLVAAKSVDGVSDLADCIRGVELHGITYAATRAKVVGLLEESGLSAIESRRIAEAWLLHGDFLLSELPGKFDFVVGNPPYVRQELIPAPLLNEYRRRYASMYDRADLYVPFMERSLDLLVDGGQFTFICADRWTKNKYGGPLRGKVTQSFHLKVYVDMVDTPAFNSDVIAYPAITLIERANPGPTLVAKQPGLVPTDLAQLARILRSGKPSAERGVAVVEQAGIGSAPWVLSSSDKRSLLRRLEARFPTLEEAGCKVGIGVATGADKAFIAPIAELDVEPSRKLPLATTKDIVSGHVYWLGLGVINPFEDDGKLADLTKYPKLRAHLDRHRAAIAGRHVAQKAPANWYRTIDRITPSLADRPKLLIPDIKGSAHVVFEEGKLYPHHNLYFVVSEEWNLRALQAVLLSSVARQFVAAYSTTMRGGFLRFQAQYLRRIRLPNWSTVPEEMRVRLVQAAMSLNLEECNQAACELYGLTEDEANTLIG</sequence>
<evidence type="ECO:0000256" key="1">
    <source>
        <dbReference type="ARBA" id="ARBA00006594"/>
    </source>
</evidence>
<keyword evidence="5" id="KW-0949">S-adenosyl-L-methionine</keyword>
<evidence type="ECO:0000313" key="11">
    <source>
        <dbReference type="EMBL" id="RZS53410.1"/>
    </source>
</evidence>
<dbReference type="Proteomes" id="UP000293433">
    <property type="component" value="Unassembled WGS sequence"/>
</dbReference>
<protein>
    <recommendedName>
        <fullName evidence="2">site-specific DNA-methyltransferase (adenine-specific)</fullName>
        <ecNumber evidence="2">2.1.1.72</ecNumber>
    </recommendedName>
</protein>